<dbReference type="Pfam" id="PF13525">
    <property type="entry name" value="YfiO"/>
    <property type="match status" value="1"/>
</dbReference>
<name>A0A831SP31_PROAE</name>
<keyword evidence="1 3" id="KW-0732">Signal</keyword>
<sequence length="301" mass="35160">MMQVLRSMLTSRSIVAGVCCAVTFSFTACSSSGPSASGDLSERYTYARQQAERENYDRAIVELEALMFAARATTLEDEVLYTLADSYYRSEQYILAIDIYRRLLEQTPGSPYARDAQFMLAKSHKELSPVYARDQEHTRKAIREFSLYLDLYPLPKAPDEIREDIEMFKGLIELNPDNDDYRRKLDAASSEYERADKVQESIRSITELREKLAHSEFSIAEQYITLDEYRAAEVFFDNILRTYPDTSYFEQAWRGKIDVLIRLGKWYEARAALEAYDRQFPENMDRVENYRDRILKHFSNS</sequence>
<reference evidence="5" key="1">
    <citation type="journal article" date="2020" name="mSystems">
        <title>Genome- and Community-Level Interaction Insights into Carbon Utilization and Element Cycling Functions of Hydrothermarchaeota in Hydrothermal Sediment.</title>
        <authorList>
            <person name="Zhou Z."/>
            <person name="Liu Y."/>
            <person name="Xu W."/>
            <person name="Pan J."/>
            <person name="Luo Z.H."/>
            <person name="Li M."/>
        </authorList>
    </citation>
    <scope>NUCLEOTIDE SEQUENCE [LARGE SCALE GENOMIC DNA]</scope>
    <source>
        <strain evidence="5">SpSt-1181</strain>
    </source>
</reference>
<feature type="chain" id="PRO_5032305748" evidence="3">
    <location>
        <begin position="31"/>
        <end position="301"/>
    </location>
</feature>
<dbReference type="Gene3D" id="1.25.40.10">
    <property type="entry name" value="Tetratricopeptide repeat domain"/>
    <property type="match status" value="2"/>
</dbReference>
<dbReference type="AlphaFoldDB" id="A0A831SP31"/>
<dbReference type="PROSITE" id="PS50005">
    <property type="entry name" value="TPR"/>
    <property type="match status" value="1"/>
</dbReference>
<feature type="signal peptide" evidence="3">
    <location>
        <begin position="1"/>
        <end position="30"/>
    </location>
</feature>
<accession>A0A831SP31</accession>
<dbReference type="InterPro" id="IPR039565">
    <property type="entry name" value="BamD-like"/>
</dbReference>
<feature type="repeat" description="TPR" evidence="2">
    <location>
        <begin position="77"/>
        <end position="110"/>
    </location>
</feature>
<dbReference type="PROSITE" id="PS51257">
    <property type="entry name" value="PROKAR_LIPOPROTEIN"/>
    <property type="match status" value="1"/>
</dbReference>
<evidence type="ECO:0000256" key="3">
    <source>
        <dbReference type="SAM" id="SignalP"/>
    </source>
</evidence>
<dbReference type="InterPro" id="IPR019734">
    <property type="entry name" value="TPR_rpt"/>
</dbReference>
<feature type="domain" description="Outer membrane lipoprotein BamD-like" evidence="4">
    <location>
        <begin position="41"/>
        <end position="156"/>
    </location>
</feature>
<keyword evidence="2" id="KW-0802">TPR repeat</keyword>
<evidence type="ECO:0000256" key="2">
    <source>
        <dbReference type="PROSITE-ProRule" id="PRU00339"/>
    </source>
</evidence>
<dbReference type="Proteomes" id="UP000886335">
    <property type="component" value="Unassembled WGS sequence"/>
</dbReference>
<organism evidence="5">
    <name type="scientific">Prosthecochloris aestuarii</name>
    <dbReference type="NCBI Taxonomy" id="1102"/>
    <lineage>
        <taxon>Bacteria</taxon>
        <taxon>Pseudomonadati</taxon>
        <taxon>Chlorobiota</taxon>
        <taxon>Chlorobiia</taxon>
        <taxon>Chlorobiales</taxon>
        <taxon>Chlorobiaceae</taxon>
        <taxon>Prosthecochloris</taxon>
    </lineage>
</organism>
<comment type="caution">
    <text evidence="5">The sequence shown here is derived from an EMBL/GenBank/DDBJ whole genome shotgun (WGS) entry which is preliminary data.</text>
</comment>
<dbReference type="InterPro" id="IPR011990">
    <property type="entry name" value="TPR-like_helical_dom_sf"/>
</dbReference>
<evidence type="ECO:0000259" key="4">
    <source>
        <dbReference type="Pfam" id="PF13525"/>
    </source>
</evidence>
<proteinExistence type="predicted"/>
<evidence type="ECO:0000256" key="1">
    <source>
        <dbReference type="ARBA" id="ARBA00022729"/>
    </source>
</evidence>
<dbReference type="EMBL" id="DSBW01000032">
    <property type="protein sequence ID" value="HED30361.1"/>
    <property type="molecule type" value="Genomic_DNA"/>
</dbReference>
<evidence type="ECO:0000313" key="5">
    <source>
        <dbReference type="EMBL" id="HED30361.1"/>
    </source>
</evidence>
<gene>
    <name evidence="5" type="primary">bamD</name>
    <name evidence="5" type="ORF">ENN50_01450</name>
</gene>
<protein>
    <submittedName>
        <fullName evidence="5">Outer membrane protein assembly factor BamD</fullName>
    </submittedName>
</protein>
<dbReference type="SUPFAM" id="SSF48452">
    <property type="entry name" value="TPR-like"/>
    <property type="match status" value="2"/>
</dbReference>